<sequence length="104" mass="10252">MKQKISLKRQAGQGMTEYIIIVALIAVAAIGVYGLFGSTVRNQVASMATELGGNDGSAATAVASSAGSAAVTLAEKTKEANLSNYNAAGNKGIKSEGGSGGGSN</sequence>
<dbReference type="Proteomes" id="UP000283255">
    <property type="component" value="Unassembled WGS sequence"/>
</dbReference>
<protein>
    <submittedName>
        <fullName evidence="2">Pilus assembly protein</fullName>
    </submittedName>
</protein>
<dbReference type="AlphaFoldDB" id="A0A418YAJ0"/>
<gene>
    <name evidence="2" type="ORF">D1Z90_17890</name>
</gene>
<keyword evidence="3" id="KW-1185">Reference proteome</keyword>
<proteinExistence type="predicted"/>
<evidence type="ECO:0000313" key="2">
    <source>
        <dbReference type="EMBL" id="RJG39545.1"/>
    </source>
</evidence>
<comment type="caution">
    <text evidence="2">The sequence shown here is derived from an EMBL/GenBank/DDBJ whole genome shotgun (WGS) entry which is preliminary data.</text>
</comment>
<keyword evidence="1" id="KW-0812">Transmembrane</keyword>
<keyword evidence="1" id="KW-1133">Transmembrane helix</keyword>
<accession>A0A418YAJ0</accession>
<feature type="transmembrane region" description="Helical" evidence="1">
    <location>
        <begin position="18"/>
        <end position="36"/>
    </location>
</feature>
<reference evidence="2 3" key="1">
    <citation type="submission" date="2018-09" db="EMBL/GenBank/DDBJ databases">
        <authorList>
            <person name="Wang F."/>
        </authorList>
    </citation>
    <scope>NUCLEOTIDE SEQUENCE [LARGE SCALE GENOMIC DNA]</scope>
    <source>
        <strain evidence="2 3">PLHSC7-2</strain>
    </source>
</reference>
<dbReference type="EMBL" id="QZCH01000033">
    <property type="protein sequence ID" value="RJG39545.1"/>
    <property type="molecule type" value="Genomic_DNA"/>
</dbReference>
<evidence type="ECO:0000256" key="1">
    <source>
        <dbReference type="SAM" id="Phobius"/>
    </source>
</evidence>
<reference evidence="2 3" key="2">
    <citation type="submission" date="2019-01" db="EMBL/GenBank/DDBJ databases">
        <title>Motilimonas pumilus sp. nov., isolated from the gut of sea cucumber (Apostichopus japonicus).</title>
        <authorList>
            <person name="Wang F.-Q."/>
            <person name="Ren L.-H."/>
            <person name="Lin Y.-W."/>
            <person name="Sun G.-H."/>
            <person name="Du Z.-J."/>
            <person name="Zhao J.-X."/>
            <person name="Liu X.-J."/>
            <person name="Liu L.-J."/>
        </authorList>
    </citation>
    <scope>NUCLEOTIDE SEQUENCE [LARGE SCALE GENOMIC DNA]</scope>
    <source>
        <strain evidence="2 3">PLHSC7-2</strain>
    </source>
</reference>
<name>A0A418YAJ0_9GAMM</name>
<keyword evidence="1" id="KW-0472">Membrane</keyword>
<evidence type="ECO:0000313" key="3">
    <source>
        <dbReference type="Proteomes" id="UP000283255"/>
    </source>
</evidence>
<organism evidence="2 3">
    <name type="scientific">Motilimonas pumila</name>
    <dbReference type="NCBI Taxonomy" id="2303987"/>
    <lineage>
        <taxon>Bacteria</taxon>
        <taxon>Pseudomonadati</taxon>
        <taxon>Pseudomonadota</taxon>
        <taxon>Gammaproteobacteria</taxon>
        <taxon>Alteromonadales</taxon>
        <taxon>Alteromonadales genera incertae sedis</taxon>
        <taxon>Motilimonas</taxon>
    </lineage>
</organism>